<comment type="caution">
    <text evidence="1">The sequence shown here is derived from an EMBL/GenBank/DDBJ whole genome shotgun (WGS) entry which is preliminary data.</text>
</comment>
<evidence type="ECO:0000313" key="2">
    <source>
        <dbReference type="Proteomes" id="UP000470332"/>
    </source>
</evidence>
<evidence type="ECO:0000313" key="1">
    <source>
        <dbReference type="EMBL" id="KAB3866059.1"/>
    </source>
</evidence>
<reference evidence="1 2" key="1">
    <citation type="journal article" date="2019" name="Nat. Med.">
        <title>A library of human gut bacterial isolates paired with longitudinal multiomics data enables mechanistic microbiome research.</title>
        <authorList>
            <person name="Poyet M."/>
            <person name="Groussin M."/>
            <person name="Gibbons S.M."/>
            <person name="Avila-Pacheco J."/>
            <person name="Jiang X."/>
            <person name="Kearney S.M."/>
            <person name="Perrotta A.R."/>
            <person name="Berdy B."/>
            <person name="Zhao S."/>
            <person name="Lieberman T.D."/>
            <person name="Swanson P.K."/>
            <person name="Smith M."/>
            <person name="Roesemann S."/>
            <person name="Alexander J.E."/>
            <person name="Rich S.A."/>
            <person name="Livny J."/>
            <person name="Vlamakis H."/>
            <person name="Clish C."/>
            <person name="Bullock K."/>
            <person name="Deik A."/>
            <person name="Scott J."/>
            <person name="Pierce K.A."/>
            <person name="Xavier R.J."/>
            <person name="Alm E.J."/>
        </authorList>
    </citation>
    <scope>NUCLEOTIDE SEQUENCE [LARGE SCALE GENOMIC DNA]</scope>
    <source>
        <strain evidence="1 2">BIOML-A9</strain>
    </source>
</reference>
<sequence>MAQEVTNFARFFAAFNKLPYNGSREEFKKQVVLQYTWNRTDSLREMTRREYNDCCDALEKLNGQKDEQKKRRSECLKLMQKLGIDTTDWTRINAFCQDPRIAGKVFARLSNEELEQLSVKLRSIRRKGGLKPKNTEVKPQVDVAYVIRMDANTPTC</sequence>
<dbReference type="Proteomes" id="UP000470332">
    <property type="component" value="Unassembled WGS sequence"/>
</dbReference>
<protein>
    <submittedName>
        <fullName evidence="1">Uncharacterized protein</fullName>
    </submittedName>
</protein>
<organism evidence="1 2">
    <name type="scientific">Phocaeicola vulgatus</name>
    <name type="common">Bacteroides vulgatus</name>
    <dbReference type="NCBI Taxonomy" id="821"/>
    <lineage>
        <taxon>Bacteria</taxon>
        <taxon>Pseudomonadati</taxon>
        <taxon>Bacteroidota</taxon>
        <taxon>Bacteroidia</taxon>
        <taxon>Bacteroidales</taxon>
        <taxon>Bacteroidaceae</taxon>
        <taxon>Phocaeicola</taxon>
    </lineage>
</organism>
<dbReference type="EMBL" id="WCXA01000004">
    <property type="protein sequence ID" value="KAB3866059.1"/>
    <property type="molecule type" value="Genomic_DNA"/>
</dbReference>
<accession>A0A7J5GA81</accession>
<proteinExistence type="predicted"/>
<name>A0A7J5GA81_PHOVU</name>
<dbReference type="AlphaFoldDB" id="A0A7J5GA81"/>
<gene>
    <name evidence="1" type="ORF">GAS37_02730</name>
</gene>